<protein>
    <submittedName>
        <fullName evidence="3">Uncharacterized protein</fullName>
    </submittedName>
</protein>
<gene>
    <name evidence="3" type="ORF">PYTT_1942</name>
</gene>
<dbReference type="Proteomes" id="UP000176204">
    <property type="component" value="Chromosome I"/>
</dbReference>
<evidence type="ECO:0000256" key="2">
    <source>
        <dbReference type="SAM" id="SignalP"/>
    </source>
</evidence>
<evidence type="ECO:0000313" key="4">
    <source>
        <dbReference type="Proteomes" id="UP000176204"/>
    </source>
</evidence>
<keyword evidence="4" id="KW-1185">Reference proteome</keyword>
<feature type="region of interest" description="Disordered" evidence="1">
    <location>
        <begin position="89"/>
        <end position="115"/>
    </location>
</feature>
<proteinExistence type="predicted"/>
<dbReference type="RefSeq" id="WP_067777896.1">
    <property type="nucleotide sequence ID" value="NZ_JACVVN010000012.1"/>
</dbReference>
<feature type="signal peptide" evidence="2">
    <location>
        <begin position="1"/>
        <end position="19"/>
    </location>
</feature>
<evidence type="ECO:0000313" key="3">
    <source>
        <dbReference type="EMBL" id="SEH94367.1"/>
    </source>
</evidence>
<dbReference type="KEGG" id="agl:PYTT_1942"/>
<reference evidence="4" key="1">
    <citation type="submission" date="2016-09" db="EMBL/GenBank/DDBJ databases">
        <authorList>
            <person name="Koehorst J."/>
        </authorList>
    </citation>
    <scope>NUCLEOTIDE SEQUENCE [LARGE SCALE GENOMIC DNA]</scope>
</reference>
<feature type="compositionally biased region" description="Pro residues" evidence="1">
    <location>
        <begin position="105"/>
        <end position="115"/>
    </location>
</feature>
<organism evidence="3 4">
    <name type="scientific">Akkermansia glycaniphila</name>
    <dbReference type="NCBI Taxonomy" id="1679444"/>
    <lineage>
        <taxon>Bacteria</taxon>
        <taxon>Pseudomonadati</taxon>
        <taxon>Verrucomicrobiota</taxon>
        <taxon>Verrucomicrobiia</taxon>
        <taxon>Verrucomicrobiales</taxon>
        <taxon>Akkermansiaceae</taxon>
        <taxon>Akkermansia</taxon>
    </lineage>
</organism>
<keyword evidence="2" id="KW-0732">Signal</keyword>
<dbReference type="AlphaFoldDB" id="A0A1C7PDK0"/>
<evidence type="ECO:0000256" key="1">
    <source>
        <dbReference type="SAM" id="MobiDB-lite"/>
    </source>
</evidence>
<dbReference type="EMBL" id="LT629973">
    <property type="protein sequence ID" value="SEH94367.1"/>
    <property type="molecule type" value="Genomic_DNA"/>
</dbReference>
<feature type="chain" id="PRO_5014266581" evidence="2">
    <location>
        <begin position="20"/>
        <end position="115"/>
    </location>
</feature>
<sequence length="115" mass="12907">MKRILTTFACACMTLSAWAASRPPGEMEIQFLLQRDDALKNRKYIVLSIRHDSDTQATVLLQLNPPNGEHMACTFSLIDGQWRLIERTPIPAPPDTPIISREPLDPAPSPDQPTR</sequence>
<accession>A0A1C7PDK0</accession>
<name>A0A1C7PDK0_9BACT</name>
<dbReference type="STRING" id="1679444.PYTT_1942"/>